<dbReference type="EMBL" id="LLZH01000212">
    <property type="protein sequence ID" value="KUL31445.1"/>
    <property type="molecule type" value="Genomic_DNA"/>
</dbReference>
<dbReference type="AlphaFoldDB" id="A0A101JQW7"/>
<comment type="caution">
    <text evidence="1">The sequence shown here is derived from an EMBL/GenBank/DDBJ whole genome shotgun (WGS) entry which is preliminary data.</text>
</comment>
<dbReference type="CDD" id="cd22340">
    <property type="entry name" value="NgoMIV-like"/>
    <property type="match status" value="1"/>
</dbReference>
<dbReference type="SUPFAM" id="SSF52980">
    <property type="entry name" value="Restriction endonuclease-like"/>
    <property type="match status" value="1"/>
</dbReference>
<accession>A0A101JQW7</accession>
<evidence type="ECO:0000313" key="2">
    <source>
        <dbReference type="Proteomes" id="UP000053244"/>
    </source>
</evidence>
<dbReference type="Pfam" id="PF09015">
    <property type="entry name" value="NgoMIV_restric"/>
    <property type="match status" value="1"/>
</dbReference>
<dbReference type="Gene3D" id="3.40.50.10010">
    <property type="entry name" value="Type-2 restriction enzyme NgoMIV"/>
    <property type="match status" value="1"/>
</dbReference>
<dbReference type="GO" id="GO:0009036">
    <property type="term" value="F:type II site-specific deoxyribonuclease activity"/>
    <property type="evidence" value="ECO:0007669"/>
    <property type="project" value="InterPro"/>
</dbReference>
<dbReference type="Proteomes" id="UP000053244">
    <property type="component" value="Unassembled WGS sequence"/>
</dbReference>
<gene>
    <name evidence="1" type="ORF">ADL15_22190</name>
</gene>
<evidence type="ECO:0008006" key="3">
    <source>
        <dbReference type="Google" id="ProtNLM"/>
    </source>
</evidence>
<evidence type="ECO:0000313" key="1">
    <source>
        <dbReference type="EMBL" id="KUL31445.1"/>
    </source>
</evidence>
<reference evidence="1 2" key="1">
    <citation type="submission" date="2015-10" db="EMBL/GenBank/DDBJ databases">
        <authorList>
            <person name="Gilbert D.G."/>
        </authorList>
    </citation>
    <scope>NUCLEOTIDE SEQUENCE [LARGE SCALE GENOMIC DNA]</scope>
    <source>
        <strain evidence="1 2">NRRL B-16712</strain>
    </source>
</reference>
<dbReference type="InterPro" id="IPR011335">
    <property type="entry name" value="Restrct_endonuc-II-like"/>
</dbReference>
<organism evidence="1 2">
    <name type="scientific">Actinoplanes awajinensis subsp. mycoplanecinus</name>
    <dbReference type="NCBI Taxonomy" id="135947"/>
    <lineage>
        <taxon>Bacteria</taxon>
        <taxon>Bacillati</taxon>
        <taxon>Actinomycetota</taxon>
        <taxon>Actinomycetes</taxon>
        <taxon>Micromonosporales</taxon>
        <taxon>Micromonosporaceae</taxon>
        <taxon>Actinoplanes</taxon>
    </lineage>
</organism>
<dbReference type="InterPro" id="IPR015105">
    <property type="entry name" value="NgoMIV"/>
</dbReference>
<proteinExistence type="predicted"/>
<dbReference type="GO" id="GO:0009307">
    <property type="term" value="P:DNA restriction-modification system"/>
    <property type="evidence" value="ECO:0007669"/>
    <property type="project" value="InterPro"/>
</dbReference>
<keyword evidence="2" id="KW-1185">Reference proteome</keyword>
<name>A0A101JQW7_9ACTN</name>
<protein>
    <recommendedName>
        <fullName evidence="3">Restriction endonuclease</fullName>
    </recommendedName>
</protein>
<sequence length="257" mass="28190">MELGRRLFEIIGIPASQIGPSKVGEALGTKVIDDLAARVGVQGTVGSGSATAFRQYSHLKAFADFKREVERSDDMEVQQIIDAVRDLPAGPARGAVLRRLNQLKVRLGRRDALVERLLTSAPEESLLGLDVTISDNSTAGPAELRTALSLKWSLRTDRAQDCLSQGAKLASQRRGRMPHYGVVTMEPRPYMLAILCDGSGAVDFVYHLHLDAVREAVARLASERGDSDRWQGVRTLERLVGQGRLRDYDDLVDEITA</sequence>
<dbReference type="InterPro" id="IPR037083">
    <property type="entry name" value="NgoMIV_sf"/>
</dbReference>